<dbReference type="RefSeq" id="WP_146922171.1">
    <property type="nucleotide sequence ID" value="NZ_CP042430.1"/>
</dbReference>
<comment type="subcellular location">
    <subcellularLocation>
        <location evidence="1">Membrane</location>
        <topology evidence="1">Multi-pass membrane protein</topology>
    </subcellularLocation>
</comment>
<reference evidence="8 9" key="1">
    <citation type="journal article" date="2018" name="J. Microbiol.">
        <title>Baekduia soli gen. nov., sp. nov., a novel bacterium isolated from the soil of Baekdu Mountain and proposal of a novel family name, Baekduiaceae fam. nov.</title>
        <authorList>
            <person name="An D.S."/>
            <person name="Siddiqi M.Z."/>
            <person name="Kim K.H."/>
            <person name="Yu H.S."/>
            <person name="Im W.T."/>
        </authorList>
    </citation>
    <scope>NUCLEOTIDE SEQUENCE [LARGE SCALE GENOMIC DNA]</scope>
    <source>
        <strain evidence="8 9">BR7-21</strain>
    </source>
</reference>
<dbReference type="PANTHER" id="PTHR11101:SF80">
    <property type="entry name" value="PHOSPHATE TRANSPORTER"/>
    <property type="match status" value="1"/>
</dbReference>
<dbReference type="GO" id="GO:0005315">
    <property type="term" value="F:phosphate transmembrane transporter activity"/>
    <property type="evidence" value="ECO:0007669"/>
    <property type="project" value="InterPro"/>
</dbReference>
<feature type="transmembrane region" description="Helical" evidence="6">
    <location>
        <begin position="74"/>
        <end position="94"/>
    </location>
</feature>
<dbReference type="GO" id="GO:0035435">
    <property type="term" value="P:phosphate ion transmembrane transport"/>
    <property type="evidence" value="ECO:0007669"/>
    <property type="project" value="TreeGrafter"/>
</dbReference>
<feature type="signal peptide" evidence="7">
    <location>
        <begin position="1"/>
        <end position="20"/>
    </location>
</feature>
<dbReference type="KEGG" id="bsol:FSW04_21025"/>
<feature type="transmembrane region" description="Helical" evidence="6">
    <location>
        <begin position="219"/>
        <end position="240"/>
    </location>
</feature>
<name>A0A5B8U9H5_9ACTN</name>
<feature type="transmembrane region" description="Helical" evidence="6">
    <location>
        <begin position="132"/>
        <end position="159"/>
    </location>
</feature>
<gene>
    <name evidence="8" type="ORF">FSW04_21025</name>
</gene>
<keyword evidence="5 6" id="KW-0472">Membrane</keyword>
<evidence type="ECO:0000256" key="3">
    <source>
        <dbReference type="ARBA" id="ARBA00022692"/>
    </source>
</evidence>
<dbReference type="Proteomes" id="UP000321805">
    <property type="component" value="Chromosome"/>
</dbReference>
<feature type="transmembrane region" description="Helical" evidence="6">
    <location>
        <begin position="39"/>
        <end position="67"/>
    </location>
</feature>
<evidence type="ECO:0000313" key="9">
    <source>
        <dbReference type="Proteomes" id="UP000321805"/>
    </source>
</evidence>
<accession>A0A5B8U9H5</accession>
<evidence type="ECO:0000256" key="5">
    <source>
        <dbReference type="ARBA" id="ARBA00023136"/>
    </source>
</evidence>
<evidence type="ECO:0000256" key="2">
    <source>
        <dbReference type="ARBA" id="ARBA00022448"/>
    </source>
</evidence>
<proteinExistence type="predicted"/>
<keyword evidence="4 6" id="KW-1133">Transmembrane helix</keyword>
<feature type="chain" id="PRO_5039686905" evidence="7">
    <location>
        <begin position="21"/>
        <end position="333"/>
    </location>
</feature>
<evidence type="ECO:0000256" key="6">
    <source>
        <dbReference type="SAM" id="Phobius"/>
    </source>
</evidence>
<evidence type="ECO:0000256" key="1">
    <source>
        <dbReference type="ARBA" id="ARBA00004141"/>
    </source>
</evidence>
<evidence type="ECO:0000256" key="7">
    <source>
        <dbReference type="SAM" id="SignalP"/>
    </source>
</evidence>
<feature type="transmembrane region" description="Helical" evidence="6">
    <location>
        <begin position="260"/>
        <end position="287"/>
    </location>
</feature>
<sequence>MFTAAIVLALLFSLTNGVHDASNAIATLVATRAATPAQAIVLAAVCGLAGPLLVGAAVADTIGAIVIVPGSAGVRVIAGALLAAVTWNALTWLAGLPSSSGHALVGGLAGAGLAQAGTDAIRWGGLDGLHPVGIAGTVIGLAVAPVLGAGAAAAAIGAVRRLARRATARLRGPTRAGQWAMAGALAFSHGANDAQKSVGVIAALLVADGRATSLGSPTWAILASATALTVGTAMGGWRIVHTVGRRIYRLHPIDSLASQTASAGVILGASLLGAPVSTTQVVASSVVGVGAGRRRMHHVHWTVVRHMGLAWVVTVPATGAIAALAVLAGRAAA</sequence>
<dbReference type="OrthoDB" id="9779554at2"/>
<keyword evidence="2" id="KW-0813">Transport</keyword>
<dbReference type="GO" id="GO:0016020">
    <property type="term" value="C:membrane"/>
    <property type="evidence" value="ECO:0007669"/>
    <property type="project" value="UniProtKB-SubCell"/>
</dbReference>
<dbReference type="EMBL" id="CP042430">
    <property type="protein sequence ID" value="QEC49806.1"/>
    <property type="molecule type" value="Genomic_DNA"/>
</dbReference>
<dbReference type="PANTHER" id="PTHR11101">
    <property type="entry name" value="PHOSPHATE TRANSPORTER"/>
    <property type="match status" value="1"/>
</dbReference>
<dbReference type="AlphaFoldDB" id="A0A5B8U9H5"/>
<keyword evidence="9" id="KW-1185">Reference proteome</keyword>
<protein>
    <submittedName>
        <fullName evidence="8">Inorganic phosphate transporter</fullName>
    </submittedName>
</protein>
<evidence type="ECO:0000313" key="8">
    <source>
        <dbReference type="EMBL" id="QEC49806.1"/>
    </source>
</evidence>
<keyword evidence="7" id="KW-0732">Signal</keyword>
<dbReference type="Pfam" id="PF01384">
    <property type="entry name" value="PHO4"/>
    <property type="match status" value="2"/>
</dbReference>
<dbReference type="InterPro" id="IPR001204">
    <property type="entry name" value="Phos_transporter"/>
</dbReference>
<organism evidence="8 9">
    <name type="scientific">Baekduia soli</name>
    <dbReference type="NCBI Taxonomy" id="496014"/>
    <lineage>
        <taxon>Bacteria</taxon>
        <taxon>Bacillati</taxon>
        <taxon>Actinomycetota</taxon>
        <taxon>Thermoleophilia</taxon>
        <taxon>Solirubrobacterales</taxon>
        <taxon>Baekduiaceae</taxon>
        <taxon>Baekduia</taxon>
    </lineage>
</organism>
<evidence type="ECO:0000256" key="4">
    <source>
        <dbReference type="ARBA" id="ARBA00022989"/>
    </source>
</evidence>
<keyword evidence="3 6" id="KW-0812">Transmembrane</keyword>
<feature type="transmembrane region" description="Helical" evidence="6">
    <location>
        <begin position="308"/>
        <end position="328"/>
    </location>
</feature>